<dbReference type="PANTHER" id="PTHR14950">
    <property type="entry name" value="DICER-RELATED"/>
    <property type="match status" value="1"/>
</dbReference>
<dbReference type="SUPFAM" id="SSF52540">
    <property type="entry name" value="P-loop containing nucleoside triphosphate hydrolases"/>
    <property type="match status" value="1"/>
</dbReference>
<accession>A0A1V9YW52</accession>
<evidence type="ECO:0000256" key="4">
    <source>
        <dbReference type="ARBA" id="ARBA00022806"/>
    </source>
</evidence>
<keyword evidence="6" id="KW-0694">RNA-binding</keyword>
<evidence type="ECO:0000256" key="3">
    <source>
        <dbReference type="ARBA" id="ARBA00022801"/>
    </source>
</evidence>
<dbReference type="Gene3D" id="1.10.1520.10">
    <property type="entry name" value="Ribonuclease III domain"/>
    <property type="match status" value="2"/>
</dbReference>
<dbReference type="GO" id="GO:0004386">
    <property type="term" value="F:helicase activity"/>
    <property type="evidence" value="ECO:0007669"/>
    <property type="project" value="UniProtKB-KW"/>
</dbReference>
<dbReference type="Pfam" id="PF03368">
    <property type="entry name" value="Dicer_dimer"/>
    <property type="match status" value="1"/>
</dbReference>
<dbReference type="Proteomes" id="UP000243579">
    <property type="component" value="Unassembled WGS sequence"/>
</dbReference>
<evidence type="ECO:0000259" key="8">
    <source>
        <dbReference type="PROSITE" id="PS50142"/>
    </source>
</evidence>
<dbReference type="PROSITE" id="PS51192">
    <property type="entry name" value="HELICASE_ATP_BIND_1"/>
    <property type="match status" value="1"/>
</dbReference>
<dbReference type="InterPro" id="IPR036389">
    <property type="entry name" value="RNase_III_sf"/>
</dbReference>
<name>A0A1V9YW52_ACHHY</name>
<evidence type="ECO:0000259" key="10">
    <source>
        <dbReference type="PROSITE" id="PS51327"/>
    </source>
</evidence>
<dbReference type="InterPro" id="IPR011545">
    <property type="entry name" value="DEAD/DEAH_box_helicase_dom"/>
</dbReference>
<dbReference type="GO" id="GO:0004525">
    <property type="term" value="F:ribonuclease III activity"/>
    <property type="evidence" value="ECO:0007669"/>
    <property type="project" value="InterPro"/>
</dbReference>
<reference evidence="11 12" key="1">
    <citation type="journal article" date="2014" name="Genome Biol. Evol.">
        <title>The secreted proteins of Achlya hypogyna and Thraustotheca clavata identify the ancestral oomycete secretome and reveal gene acquisitions by horizontal gene transfer.</title>
        <authorList>
            <person name="Misner I."/>
            <person name="Blouin N."/>
            <person name="Leonard G."/>
            <person name="Richards T.A."/>
            <person name="Lane C.E."/>
        </authorList>
    </citation>
    <scope>NUCLEOTIDE SEQUENCE [LARGE SCALE GENOMIC DNA]</scope>
    <source>
        <strain evidence="11 12">ATCC 48635</strain>
    </source>
</reference>
<keyword evidence="5" id="KW-0067">ATP-binding</keyword>
<dbReference type="InterPro" id="IPR038248">
    <property type="entry name" value="Dicer_dimer_sf"/>
</dbReference>
<dbReference type="InterPro" id="IPR005034">
    <property type="entry name" value="Dicer_dimerisation"/>
</dbReference>
<keyword evidence="1" id="KW-0677">Repeat</keyword>
<evidence type="ECO:0000313" key="11">
    <source>
        <dbReference type="EMBL" id="OQR89956.1"/>
    </source>
</evidence>
<dbReference type="Pfam" id="PF00270">
    <property type="entry name" value="DEAD"/>
    <property type="match status" value="1"/>
</dbReference>
<evidence type="ECO:0000256" key="5">
    <source>
        <dbReference type="ARBA" id="ARBA00022840"/>
    </source>
</evidence>
<feature type="domain" description="Helicase ATP-binding" evidence="9">
    <location>
        <begin position="10"/>
        <end position="182"/>
    </location>
</feature>
<evidence type="ECO:0000313" key="12">
    <source>
        <dbReference type="Proteomes" id="UP000243579"/>
    </source>
</evidence>
<proteinExistence type="predicted"/>
<keyword evidence="4" id="KW-0347">Helicase</keyword>
<feature type="domain" description="RNase III" evidence="8">
    <location>
        <begin position="1066"/>
        <end position="1173"/>
    </location>
</feature>
<evidence type="ECO:0000259" key="9">
    <source>
        <dbReference type="PROSITE" id="PS51192"/>
    </source>
</evidence>
<dbReference type="PROSITE" id="PS50142">
    <property type="entry name" value="RNASE_3_2"/>
    <property type="match status" value="2"/>
</dbReference>
<dbReference type="GO" id="GO:0005524">
    <property type="term" value="F:ATP binding"/>
    <property type="evidence" value="ECO:0007669"/>
    <property type="project" value="UniProtKB-KW"/>
</dbReference>
<dbReference type="Gene3D" id="3.30.160.380">
    <property type="entry name" value="Dicer dimerisation domain"/>
    <property type="match status" value="1"/>
</dbReference>
<evidence type="ECO:0000256" key="7">
    <source>
        <dbReference type="SAM" id="MobiDB-lite"/>
    </source>
</evidence>
<keyword evidence="2" id="KW-0547">Nucleotide-binding</keyword>
<dbReference type="PROSITE" id="PS51327">
    <property type="entry name" value="DICER_DSRBF"/>
    <property type="match status" value="1"/>
</dbReference>
<dbReference type="Pfam" id="PF00636">
    <property type="entry name" value="Ribonuclease_3"/>
    <property type="match status" value="2"/>
</dbReference>
<dbReference type="EMBL" id="JNBR01000700">
    <property type="protein sequence ID" value="OQR89956.1"/>
    <property type="molecule type" value="Genomic_DNA"/>
</dbReference>
<evidence type="ECO:0000256" key="1">
    <source>
        <dbReference type="ARBA" id="ARBA00022737"/>
    </source>
</evidence>
<protein>
    <submittedName>
        <fullName evidence="11">Dicer-like 1 (DCL1)</fullName>
    </submittedName>
</protein>
<dbReference type="PANTHER" id="PTHR14950:SF37">
    <property type="entry name" value="ENDORIBONUCLEASE DICER"/>
    <property type="match status" value="1"/>
</dbReference>
<dbReference type="GO" id="GO:0006396">
    <property type="term" value="P:RNA processing"/>
    <property type="evidence" value="ECO:0007669"/>
    <property type="project" value="InterPro"/>
</dbReference>
<dbReference type="InterPro" id="IPR000999">
    <property type="entry name" value="RNase_III_dom"/>
</dbReference>
<sequence>MSLAEHQREMLALARQQNLVLSGMSRVGKTYVAAMRTREMLEASPEKLVLVTVAEVTAVHAVYHTFSRVCSEPIAALLPSNERLWQTSGYMKDQVATARIVLVTASLANLMLQEDILKVDKISLLVFEDCDKIYELIPLFYQRLFVKYSKLKDRPRVLALTATPLSSLQIPSSKNPLYAYTTAFCFTPAATRTTEDLLAPIFVEAYRDSKKSPSSLISDPIAFLGGANEKEVNIREAYIRLSLLGVPGVVLDEASIESRRERFLGAAVTTHEHLGIWCFLLHLLHELEAAIRFCTSAEFGAMIETHHINILHEPVAAATPTMTATEHARAVAVAVADTQPLLAWLQDFIAAVGLDEATPRLRRLRELYGTYVANEWPLLAVDPGTGQALPATFKKRTWVFLQRRVHARLVAEYMTVAFPQLPAASCMQGQGVAIVAQTNVLSTVTEVTASFNEGENLLLVTTALTHEMDKVAPCDLVISLDTVGDHYKLLDFRRCAIPATGVFKYLVPDSPDEFAKYKALFNKMAALAQLELDNMPPEKLEQLLQATKATSTATTAANGPVQYLIVHDDTQARLDLTNSIATLNAFCQTLPGMSIYDNRPQYTMKRYPMGSAVGPAKRGRLTKVPAKAKRSMDDDDSASQRFQYAVSLRLPPMLSFKNHITTPRVDSDKQAKAIAAFLACELLLKKGFLDRTFTSRLHADKRPGVPTVEAPAADGAAPAAAKSVEMETQSSYDVPPATATELGLLSFRSLLAASPESATLYLYPLASLQYGLLTTKPLYGGPRPETPWRYELGTSSSILEPTLRLVQIPVEPTVVTLPLAQLTALLRFHVALMRLVCYGVDQALDALRAPDPFHEFSSKNDKGYIVVATTANGAINMAHTKAVTAKFLAPAWPLPEAAALNRLVCISNKRKNVTYTINAVTSTSVGDVARRVTADSNYWSYTIRRAKSAPGNPILGRWYSKEDLLNANPHQPLVYALELPSALPLLRHITERRTTWTSTVHQKERLIIPDQTSILALTKIQYEQAFGLLPLLYEFERKCQMSDLMSTIGVEIDWKLLDDATSKPAYEQLETLGDCYLKLESTWFLYENRWDLNNEGSLHMVRTDIIRNDRLCLIALQKGLHRFMAHPATFDSQPFRTWKPSCMGRTPESLVAPVKWIADIVEAICGAYVSGAGEDGARHFLKWFGSATLDPKAFAYARSFFPHATPAVRPALPLTLHDAPLDDRLHVVWQHFEDLPQRIRILESSLKYTFRNKRLLLEAMAHPSVAPLMLSMDKATPGLTDKYKGDYERIEFLGDALIEYLVLTHAQVTYPEWQPGALSLWKGATVSNDALGKTALVVFHVDQVMLTGALKTDPRMMEKMRLVKAQYARIKAGLPHDPTELDHVTMPKMYADVFEALVAAVFLDAGRDLMTIRDVFLGPLLDIIGAEAVATVLRHEKPKPVAAA</sequence>
<dbReference type="OrthoDB" id="416741at2759"/>
<evidence type="ECO:0000256" key="6">
    <source>
        <dbReference type="PROSITE-ProRule" id="PRU00657"/>
    </source>
</evidence>
<feature type="region of interest" description="Disordered" evidence="7">
    <location>
        <begin position="614"/>
        <end position="637"/>
    </location>
</feature>
<keyword evidence="12" id="KW-1185">Reference proteome</keyword>
<dbReference type="SUPFAM" id="SSF69065">
    <property type="entry name" value="RNase III domain-like"/>
    <property type="match status" value="2"/>
</dbReference>
<dbReference type="STRING" id="1202772.A0A1V9YW52"/>
<keyword evidence="3" id="KW-0378">Hydrolase</keyword>
<dbReference type="GO" id="GO:0003723">
    <property type="term" value="F:RNA binding"/>
    <property type="evidence" value="ECO:0007669"/>
    <property type="project" value="UniProtKB-UniRule"/>
</dbReference>
<dbReference type="SMART" id="SM00535">
    <property type="entry name" value="RIBOc"/>
    <property type="match status" value="2"/>
</dbReference>
<dbReference type="InterPro" id="IPR014001">
    <property type="entry name" value="Helicase_ATP-bd"/>
</dbReference>
<organism evidence="11 12">
    <name type="scientific">Achlya hypogyna</name>
    <name type="common">Oomycete</name>
    <name type="synonym">Protoachlya hypogyna</name>
    <dbReference type="NCBI Taxonomy" id="1202772"/>
    <lineage>
        <taxon>Eukaryota</taxon>
        <taxon>Sar</taxon>
        <taxon>Stramenopiles</taxon>
        <taxon>Oomycota</taxon>
        <taxon>Saprolegniomycetes</taxon>
        <taxon>Saprolegniales</taxon>
        <taxon>Achlyaceae</taxon>
        <taxon>Achlya</taxon>
    </lineage>
</organism>
<dbReference type="Gene3D" id="3.40.50.300">
    <property type="entry name" value="P-loop containing nucleotide triphosphate hydrolases"/>
    <property type="match status" value="1"/>
</dbReference>
<dbReference type="InterPro" id="IPR027417">
    <property type="entry name" value="P-loop_NTPase"/>
</dbReference>
<feature type="domain" description="RNase III" evidence="8">
    <location>
        <begin position="1239"/>
        <end position="1406"/>
    </location>
</feature>
<feature type="domain" description="Dicer dsRNA-binding fold" evidence="10">
    <location>
        <begin position="579"/>
        <end position="703"/>
    </location>
</feature>
<gene>
    <name evidence="11" type="ORF">ACHHYP_05909</name>
</gene>
<evidence type="ECO:0000256" key="2">
    <source>
        <dbReference type="ARBA" id="ARBA00022741"/>
    </source>
</evidence>
<comment type="caution">
    <text evidence="11">The sequence shown here is derived from an EMBL/GenBank/DDBJ whole genome shotgun (WGS) entry which is preliminary data.</text>
</comment>
<feature type="compositionally biased region" description="Basic residues" evidence="7">
    <location>
        <begin position="617"/>
        <end position="629"/>
    </location>
</feature>
<dbReference type="CDD" id="cd00593">
    <property type="entry name" value="RIBOc"/>
    <property type="match status" value="2"/>
</dbReference>